<reference evidence="1 2" key="1">
    <citation type="submission" date="2018-08" db="EMBL/GenBank/DDBJ databases">
        <title>Draft genome of the lignicolous fungus Coniochaeta pulveracea.</title>
        <authorList>
            <person name="Borstlap C.J."/>
            <person name="De Witt R.N."/>
            <person name="Botha A."/>
            <person name="Volschenk H."/>
        </authorList>
    </citation>
    <scope>NUCLEOTIDE SEQUENCE [LARGE SCALE GENOMIC DNA]</scope>
    <source>
        <strain evidence="1 2">CAB683</strain>
    </source>
</reference>
<dbReference type="STRING" id="177199.A0A420Y316"/>
<dbReference type="AlphaFoldDB" id="A0A420Y316"/>
<evidence type="ECO:0008006" key="3">
    <source>
        <dbReference type="Google" id="ProtNLM"/>
    </source>
</evidence>
<evidence type="ECO:0000313" key="1">
    <source>
        <dbReference type="EMBL" id="RKU42268.1"/>
    </source>
</evidence>
<proteinExistence type="predicted"/>
<organism evidence="1 2">
    <name type="scientific">Coniochaeta pulveracea</name>
    <dbReference type="NCBI Taxonomy" id="177199"/>
    <lineage>
        <taxon>Eukaryota</taxon>
        <taxon>Fungi</taxon>
        <taxon>Dikarya</taxon>
        <taxon>Ascomycota</taxon>
        <taxon>Pezizomycotina</taxon>
        <taxon>Sordariomycetes</taxon>
        <taxon>Sordariomycetidae</taxon>
        <taxon>Coniochaetales</taxon>
        <taxon>Coniochaetaceae</taxon>
        <taxon>Coniochaeta</taxon>
    </lineage>
</organism>
<dbReference type="Proteomes" id="UP000275385">
    <property type="component" value="Unassembled WGS sequence"/>
</dbReference>
<dbReference type="InterPro" id="IPR008914">
    <property type="entry name" value="PEBP"/>
</dbReference>
<dbReference type="SUPFAM" id="SSF49777">
    <property type="entry name" value="PEBP-like"/>
    <property type="match status" value="1"/>
</dbReference>
<dbReference type="InterPro" id="IPR049556">
    <property type="entry name" value="PhiB"/>
</dbReference>
<accession>A0A420Y316</accession>
<dbReference type="OrthoDB" id="10251855at2759"/>
<comment type="caution">
    <text evidence="1">The sequence shown here is derived from an EMBL/GenBank/DDBJ whole genome shotgun (WGS) entry which is preliminary data.</text>
</comment>
<gene>
    <name evidence="1" type="ORF">DL546_005099</name>
</gene>
<dbReference type="PANTHER" id="PTHR30289">
    <property type="entry name" value="UNCHARACTERIZED PROTEIN YBCL-RELATED"/>
    <property type="match status" value="1"/>
</dbReference>
<dbReference type="PANTHER" id="PTHR30289:SF1">
    <property type="entry name" value="PEBP (PHOSPHATIDYLETHANOLAMINE-BINDING PROTEIN) FAMILY PROTEIN"/>
    <property type="match status" value="1"/>
</dbReference>
<evidence type="ECO:0000313" key="2">
    <source>
        <dbReference type="Proteomes" id="UP000275385"/>
    </source>
</evidence>
<dbReference type="Gene3D" id="3.90.280.10">
    <property type="entry name" value="PEBP-like"/>
    <property type="match status" value="1"/>
</dbReference>
<sequence>MTAVIEGILGWIFQNQKGRDAKAFTTLPAFEDFKEPTIDITSPDCGPTNSTLGVEFTHDGSGKVPTLEWKAPEDIASSVKEWLLVSEDPDAPLPTPICHGIYAGIPASKTRIEPEDFVVQDESQFLLKGGFHYGQSRNGKVYIPPRPLINHGVHRYFFIVVALSAPLAKELLKSKATREQVAEAIKGKVLGWGLWVGRAERKWS</sequence>
<dbReference type="CDD" id="cd00457">
    <property type="entry name" value="PEBP"/>
    <property type="match status" value="1"/>
</dbReference>
<protein>
    <recommendedName>
        <fullName evidence="3">PEBP-like protein</fullName>
    </recommendedName>
</protein>
<dbReference type="Pfam" id="PF01161">
    <property type="entry name" value="PBP"/>
    <property type="match status" value="1"/>
</dbReference>
<dbReference type="EMBL" id="QVQW01000059">
    <property type="protein sequence ID" value="RKU42268.1"/>
    <property type="molecule type" value="Genomic_DNA"/>
</dbReference>
<name>A0A420Y316_9PEZI</name>
<keyword evidence="2" id="KW-1185">Reference proteome</keyword>
<dbReference type="InterPro" id="IPR036610">
    <property type="entry name" value="PEBP-like_sf"/>
</dbReference>